<feature type="region of interest" description="Disordered" evidence="1">
    <location>
        <begin position="473"/>
        <end position="499"/>
    </location>
</feature>
<name>A0A427Y6M9_9TREE</name>
<gene>
    <name evidence="2" type="ORF">EHS24_004993</name>
</gene>
<keyword evidence="3" id="KW-1185">Reference proteome</keyword>
<dbReference type="Proteomes" id="UP000279236">
    <property type="component" value="Unassembled WGS sequence"/>
</dbReference>
<sequence>MPLFPDERAKLKRILDQTDALQDLHQIIENDEARWEALPRPAEIPRSPLDALRLHQWPDTYASTLIEEVVRRPHSTHSTGVAQALGSHPLRVRHHEQLAPFLGTSVAEIISHDVGLEDSPVMRQWNHGYLMSCLTMPNAQVTSARDVSALALGLFGTPLNHLLANSLSYVSGTVPQPAPRWKRPMPASDIGGADWVCVGGHDENDARAHVKWKALDALPDQHMADVFVAASAGKTTMTWHPLKKGFAISADNGKLTSTSIRVRPNASEATVQAWAACHHHQCRWALLFNTNSAIVMFLADKYELWVSGVIDRHDTGDDVTLTIALALAAIGLVKELPDGAVPADDFGYLDLSERKNDTTDEGSTTPVAHGQLSSRSSLETLRQPTTRLSDDAIVGNLDSRMGFDDGGLMKATPPGADAVPPTVVYVRRPIASSRIWTVYEAYAENNVDMLGDNITLKWDPACWVIDTPVADALPSTPTRAPSGPFKPGESPSPAKSTTYNQLASYGTAPSDIKPPLHRMIIKIAAPSANSKIKGILTELKTFESLHHLQGSVLPVYGGLFRAPLTERVHGDECQWACVMEDVGAAVVDGDGDGYVEDRYPPRRYAYSIWRLFSALHDAGVAHGDVEMRHVRRGYGLARDPHAVADAPRSADLGLRLIDLARASTSAAAIEREGDYLRRLLRISPD</sequence>
<evidence type="ECO:0008006" key="4">
    <source>
        <dbReference type="Google" id="ProtNLM"/>
    </source>
</evidence>
<evidence type="ECO:0000313" key="3">
    <source>
        <dbReference type="Proteomes" id="UP000279236"/>
    </source>
</evidence>
<dbReference type="GeneID" id="39589536"/>
<accession>A0A427Y6M9</accession>
<dbReference type="RefSeq" id="XP_028479507.1">
    <property type="nucleotide sequence ID" value="XM_028620535.1"/>
</dbReference>
<proteinExistence type="predicted"/>
<organism evidence="2 3">
    <name type="scientific">Apiotrichum porosum</name>
    <dbReference type="NCBI Taxonomy" id="105984"/>
    <lineage>
        <taxon>Eukaryota</taxon>
        <taxon>Fungi</taxon>
        <taxon>Dikarya</taxon>
        <taxon>Basidiomycota</taxon>
        <taxon>Agaricomycotina</taxon>
        <taxon>Tremellomycetes</taxon>
        <taxon>Trichosporonales</taxon>
        <taxon>Trichosporonaceae</taxon>
        <taxon>Apiotrichum</taxon>
    </lineage>
</organism>
<evidence type="ECO:0000256" key="1">
    <source>
        <dbReference type="SAM" id="MobiDB-lite"/>
    </source>
</evidence>
<dbReference type="AlphaFoldDB" id="A0A427Y6M9"/>
<feature type="compositionally biased region" description="Polar residues" evidence="1">
    <location>
        <begin position="361"/>
        <end position="381"/>
    </location>
</feature>
<protein>
    <recommendedName>
        <fullName evidence="4">Protein kinase domain-containing protein</fullName>
    </recommendedName>
</protein>
<comment type="caution">
    <text evidence="2">The sequence shown here is derived from an EMBL/GenBank/DDBJ whole genome shotgun (WGS) entry which is preliminary data.</text>
</comment>
<reference evidence="2 3" key="1">
    <citation type="submission" date="2018-11" db="EMBL/GenBank/DDBJ databases">
        <title>Genome sequence of Apiotrichum porosum DSM 27194.</title>
        <authorList>
            <person name="Aliyu H."/>
            <person name="Gorte O."/>
            <person name="Ochsenreither K."/>
        </authorList>
    </citation>
    <scope>NUCLEOTIDE SEQUENCE [LARGE SCALE GENOMIC DNA]</scope>
    <source>
        <strain evidence="2 3">DSM 27194</strain>
    </source>
</reference>
<dbReference type="EMBL" id="RSCE01000002">
    <property type="protein sequence ID" value="RSH86722.1"/>
    <property type="molecule type" value="Genomic_DNA"/>
</dbReference>
<evidence type="ECO:0000313" key="2">
    <source>
        <dbReference type="EMBL" id="RSH86722.1"/>
    </source>
</evidence>
<feature type="region of interest" description="Disordered" evidence="1">
    <location>
        <begin position="354"/>
        <end position="381"/>
    </location>
</feature>